<evidence type="ECO:0000256" key="16">
    <source>
        <dbReference type="ARBA" id="ARBA00023058"/>
    </source>
</evidence>
<dbReference type="SUPFAM" id="SSF82895">
    <property type="entry name" value="TSP-1 type 1 repeat"/>
    <property type="match status" value="2"/>
</dbReference>
<dbReference type="InterPro" id="IPR036055">
    <property type="entry name" value="LDL_receptor-like_sf"/>
</dbReference>
<dbReference type="GeneID" id="115462960"/>
<dbReference type="Pfam" id="PF18434">
    <property type="entry name" value="Kazal_3"/>
    <property type="match status" value="1"/>
</dbReference>
<feature type="domain" description="MACPF" evidence="28">
    <location>
        <begin position="122"/>
        <end position="444"/>
    </location>
</feature>
<evidence type="ECO:0000256" key="26">
    <source>
        <dbReference type="SAM" id="SignalP"/>
    </source>
</evidence>
<evidence type="ECO:0000256" key="14">
    <source>
        <dbReference type="ARBA" id="ARBA00022859"/>
    </source>
</evidence>
<dbReference type="InterPro" id="IPR036383">
    <property type="entry name" value="TSP1_rpt_sf"/>
</dbReference>
<dbReference type="InterPro" id="IPR040729">
    <property type="entry name" value="Kazal_3"/>
</dbReference>
<dbReference type="InterPro" id="IPR003884">
    <property type="entry name" value="FacI_MAC"/>
</dbReference>
<dbReference type="Pfam" id="PF00090">
    <property type="entry name" value="TSP_1"/>
    <property type="match status" value="2"/>
</dbReference>
<comment type="function">
    <text evidence="22">Component of the membrane attack complex (MAC), a multiprotein complex activated by the complement cascade, which inserts into a target cell membrane and forms a pore, leading to target cell membrane rupture and cell lysis. The MAC is initiated by proteolytic cleavage of C5 into complement C5b in response to the classical, alternative, lectin and GZMK complement pathways. The complement pathways consist in a cascade of proteins that leads to phagocytosis and breakdown of pathogens and signaling that strengthens the adaptive immune system. C7 serves as a membrane anchor. During MAC assembly, associates with C5b and C6 to form the C5b-7 complex, a key lipophilic precursor of the MAC complex, which associates with the outer leaflet and reduces the energy for membrane bending.</text>
</comment>
<comment type="similarity">
    <text evidence="3">Belongs to the complement C6/C7/C8/C9 family.</text>
</comment>
<dbReference type="InterPro" id="IPR001862">
    <property type="entry name" value="MAC_perforin"/>
</dbReference>
<accession>A0A6P7X6M1</accession>
<dbReference type="InterPro" id="IPR002172">
    <property type="entry name" value="LDrepeatLR_classA_rpt"/>
</dbReference>
<dbReference type="SUPFAM" id="SSF57424">
    <property type="entry name" value="LDL receptor-like module"/>
    <property type="match status" value="1"/>
</dbReference>
<dbReference type="SMART" id="SM00032">
    <property type="entry name" value="CCP"/>
    <property type="match status" value="2"/>
</dbReference>
<keyword evidence="18 25" id="KW-1015">Disulfide bond</keyword>
<dbReference type="Gene3D" id="3.30.60.30">
    <property type="match status" value="2"/>
</dbReference>
<dbReference type="PROSITE" id="PS01209">
    <property type="entry name" value="LDLRA_1"/>
    <property type="match status" value="1"/>
</dbReference>
<dbReference type="GO" id="GO:0005579">
    <property type="term" value="C:membrane attack complex"/>
    <property type="evidence" value="ECO:0007669"/>
    <property type="project" value="UniProtKB-KW"/>
</dbReference>
<dbReference type="InterPro" id="IPR023415">
    <property type="entry name" value="LDLR_class-A_CS"/>
</dbReference>
<evidence type="ECO:0000256" key="17">
    <source>
        <dbReference type="ARBA" id="ARBA00023136"/>
    </source>
</evidence>
<evidence type="ECO:0000313" key="29">
    <source>
        <dbReference type="Proteomes" id="UP000515156"/>
    </source>
</evidence>
<feature type="signal peptide" evidence="26">
    <location>
        <begin position="1"/>
        <end position="20"/>
    </location>
</feature>
<dbReference type="CDD" id="cd00033">
    <property type="entry name" value="CCP"/>
    <property type="match status" value="2"/>
</dbReference>
<keyword evidence="14" id="KW-0391">Immunity</keyword>
<dbReference type="CTD" id="730"/>
<dbReference type="Pfam" id="PF21195">
    <property type="entry name" value="EGF_C8A_B_C6"/>
    <property type="match status" value="1"/>
</dbReference>
<dbReference type="PROSITE" id="PS50092">
    <property type="entry name" value="TSP1"/>
    <property type="match status" value="2"/>
</dbReference>
<dbReference type="SMART" id="SM00057">
    <property type="entry name" value="FIMAC"/>
    <property type="match status" value="2"/>
</dbReference>
<comment type="subunit">
    <text evidence="23">Monomer or dimer; as a C5b-7 complex it can also form multimeric rosettes. Component of the membrane attack complex (MAC), composed of complement C5b, C6, C7, C8A, C8B, C8G and multiple copies of the pore-forming subunit C9.</text>
</comment>
<dbReference type="GO" id="GO:0044218">
    <property type="term" value="C:other organism cell membrane"/>
    <property type="evidence" value="ECO:0007669"/>
    <property type="project" value="UniProtKB-KW"/>
</dbReference>
<evidence type="ECO:0000256" key="20">
    <source>
        <dbReference type="ARBA" id="ARBA00023298"/>
    </source>
</evidence>
<dbReference type="PRINTS" id="PR00764">
    <property type="entry name" value="COMPLEMENTC9"/>
</dbReference>
<evidence type="ECO:0000256" key="11">
    <source>
        <dbReference type="ARBA" id="ARBA00022729"/>
    </source>
</evidence>
<dbReference type="PROSITE" id="PS50923">
    <property type="entry name" value="SUSHI"/>
    <property type="match status" value="2"/>
</dbReference>
<evidence type="ECO:0000256" key="1">
    <source>
        <dbReference type="ARBA" id="ARBA00004276"/>
    </source>
</evidence>
<evidence type="ECO:0000256" key="6">
    <source>
        <dbReference type="ARBA" id="ARBA00022536"/>
    </source>
</evidence>
<protein>
    <recommendedName>
        <fullName evidence="21">Complement component C7</fullName>
    </recommendedName>
</protein>
<keyword evidence="5" id="KW-0964">Secreted</keyword>
<proteinExistence type="inferred from homology"/>
<keyword evidence="13" id="KW-0204">Cytolysis</keyword>
<dbReference type="Pfam" id="PF01823">
    <property type="entry name" value="MACPF"/>
    <property type="match status" value="1"/>
</dbReference>
<dbReference type="Gene3D" id="4.10.400.10">
    <property type="entry name" value="Low-density Lipoprotein Receptor"/>
    <property type="match status" value="1"/>
</dbReference>
<dbReference type="Pfam" id="PF00084">
    <property type="entry name" value="Sushi"/>
    <property type="match status" value="2"/>
</dbReference>
<feature type="disulfide bond" evidence="24">
    <location>
        <begin position="91"/>
        <end position="109"/>
    </location>
</feature>
<evidence type="ECO:0000256" key="3">
    <source>
        <dbReference type="ARBA" id="ARBA00009214"/>
    </source>
</evidence>
<dbReference type="Gene3D" id="2.10.70.10">
    <property type="entry name" value="Complement Module, domain 1"/>
    <property type="match status" value="2"/>
</dbReference>
<dbReference type="GO" id="GO:0005576">
    <property type="term" value="C:extracellular region"/>
    <property type="evidence" value="ECO:0007669"/>
    <property type="project" value="UniProtKB-SubCell"/>
</dbReference>
<dbReference type="SUPFAM" id="SSF57535">
    <property type="entry name" value="Complement control module/SCR domain"/>
    <property type="match status" value="2"/>
</dbReference>
<dbReference type="KEGG" id="muo:115462960"/>
<dbReference type="Pfam" id="PF21330">
    <property type="entry name" value="Kazal_C7"/>
    <property type="match status" value="1"/>
</dbReference>
<evidence type="ECO:0000259" key="28">
    <source>
        <dbReference type="PROSITE" id="PS51412"/>
    </source>
</evidence>
<evidence type="ECO:0000256" key="8">
    <source>
        <dbReference type="ARBA" id="ARBA00022588"/>
    </source>
</evidence>
<evidence type="ECO:0000256" key="10">
    <source>
        <dbReference type="ARBA" id="ARBA00022692"/>
    </source>
</evidence>
<keyword evidence="9 25" id="KW-0768">Sushi</keyword>
<dbReference type="SMART" id="SM00192">
    <property type="entry name" value="LDLa"/>
    <property type="match status" value="1"/>
</dbReference>
<evidence type="ECO:0000259" key="27">
    <source>
        <dbReference type="PROSITE" id="PS50923"/>
    </source>
</evidence>
<dbReference type="CDD" id="cd00112">
    <property type="entry name" value="LDLa"/>
    <property type="match status" value="1"/>
</dbReference>
<keyword evidence="12" id="KW-0677">Repeat</keyword>
<gene>
    <name evidence="30" type="primary">C7</name>
</gene>
<evidence type="ECO:0000256" key="18">
    <source>
        <dbReference type="ARBA" id="ARBA00023157"/>
    </source>
</evidence>
<dbReference type="InterPro" id="IPR000884">
    <property type="entry name" value="TSP1_rpt"/>
</dbReference>
<evidence type="ECO:0000256" key="24">
    <source>
        <dbReference type="PROSITE-ProRule" id="PRU00124"/>
    </source>
</evidence>
<evidence type="ECO:0000313" key="30">
    <source>
        <dbReference type="RefSeq" id="XP_030048941.1"/>
    </source>
</evidence>
<dbReference type="AlphaFoldDB" id="A0A6P7X6M1"/>
<dbReference type="SMART" id="SM00457">
    <property type="entry name" value="MACPF"/>
    <property type="match status" value="1"/>
</dbReference>
<keyword evidence="19" id="KW-0325">Glycoprotein</keyword>
<dbReference type="InterPro" id="IPR000436">
    <property type="entry name" value="Sushi_SCR_CCP_dom"/>
</dbReference>
<dbReference type="Gene3D" id="2.20.100.10">
    <property type="entry name" value="Thrombospondin type-1 (TSP1) repeat"/>
    <property type="match status" value="2"/>
</dbReference>
<reference evidence="30" key="1">
    <citation type="submission" date="2025-08" db="UniProtKB">
        <authorList>
            <consortium name="RefSeq"/>
        </authorList>
    </citation>
    <scope>IDENTIFICATION</scope>
</reference>
<keyword evidence="7" id="KW-1052">Target cell membrane</keyword>
<keyword evidence="20" id="KW-1053">Target membrane</keyword>
<dbReference type="RefSeq" id="XP_030048941.1">
    <property type="nucleotide sequence ID" value="XM_030193081.1"/>
</dbReference>
<evidence type="ECO:0000256" key="12">
    <source>
        <dbReference type="ARBA" id="ARBA00022737"/>
    </source>
</evidence>
<dbReference type="InterPro" id="IPR048831">
    <property type="entry name" value="C8A_B_C6_EGF-like"/>
</dbReference>
<dbReference type="PROSITE" id="PS00279">
    <property type="entry name" value="MACPF_1"/>
    <property type="match status" value="1"/>
</dbReference>
<feature type="domain" description="Sushi" evidence="27">
    <location>
        <begin position="558"/>
        <end position="620"/>
    </location>
</feature>
<comment type="subcellular location">
    <subcellularLocation>
        <location evidence="2">Secreted</location>
    </subcellularLocation>
    <subcellularLocation>
        <location evidence="1">Target cell membrane</location>
        <topology evidence="1">Multi-pass membrane protein</topology>
    </subcellularLocation>
</comment>
<keyword evidence="10" id="KW-0812">Transmembrane</keyword>
<dbReference type="InterPro" id="IPR020864">
    <property type="entry name" value="MACPF"/>
</dbReference>
<evidence type="ECO:0000256" key="2">
    <source>
        <dbReference type="ARBA" id="ARBA00004613"/>
    </source>
</evidence>
<dbReference type="InterPro" id="IPR048825">
    <property type="entry name" value="C7_KAZAL"/>
</dbReference>
<organism evidence="29 30">
    <name type="scientific">Microcaecilia unicolor</name>
    <dbReference type="NCBI Taxonomy" id="1415580"/>
    <lineage>
        <taxon>Eukaryota</taxon>
        <taxon>Metazoa</taxon>
        <taxon>Chordata</taxon>
        <taxon>Craniata</taxon>
        <taxon>Vertebrata</taxon>
        <taxon>Euteleostomi</taxon>
        <taxon>Amphibia</taxon>
        <taxon>Gymnophiona</taxon>
        <taxon>Siphonopidae</taxon>
        <taxon>Microcaecilia</taxon>
    </lineage>
</organism>
<evidence type="ECO:0000256" key="13">
    <source>
        <dbReference type="ARBA" id="ARBA00022852"/>
    </source>
</evidence>
<feature type="domain" description="Sushi" evidence="27">
    <location>
        <begin position="621"/>
        <end position="682"/>
    </location>
</feature>
<evidence type="ECO:0000256" key="25">
    <source>
        <dbReference type="PROSITE-ProRule" id="PRU00302"/>
    </source>
</evidence>
<sequence length="835" mass="93438">MKVLEVFLVLEITSILQVNSWTPHPVNCQWNSYGSWSECDGCTKTQTRRRTAAVYGQFGGSPCHGSVFQTQPCIPVVGCPVEEGCGNRFRCLSGQCISASLVCNGDYDCEDDSSDENQCENLKTVCDIEKIPLNAELTGAGFDVITDEFKKNVIHTKSFGGICRKVFSGDKREYYRLSQSLLSYTFQVEIKNDFNYEFYDSSWSYVKTTERNVWTNYRESEHEYHKFTKNEEKSYHLMVIKNDVEVAQFINNVPEVLPLAEPFWKELANLPAVYDYYAYRRLIDNYGTHFLQSGSLGGEYKVIFYVDTEKMKEQGLSIYDMNKCSTSSKGFLFWKKTTTKCRRFHNVVKSSSGSSSREMHGDAFILGGEPKFVASLSYLNLDSPVANEERYSSWAGSVKNVPSIIKKKLTPLYELVKEVPCASVKRYYLKQAIEEYLKETDPCKCQPCQNHGQPILEGTECQCLCRPYTFGSACERGVLVEDQPGVIDGSWSCWSSWSSCVTQKRLRSRSCNNPYPSGGGKSCIGDNFESQQCDEDEELKHLRMIEPHCFETSVIPTEFCPPPPVLENGFVQVVKDSGPSYPVGRTVVYTCRDGYALVGDPVAKCLEDMTWQVESMQCKRTACASPVLQPDVRGDPQSSFYQIGQKVTLSCPAGMHLEGVTIILCESSLKWSPDVKNIQCRRASPTEVPKPPGPACQPWEKLQQSTCTCKMPSECGSSLGVCAVDVKNKHVALTICKMHALECLGRRYTLAGQDSCTIPVVGAHSCDACQLWEKCDDQTNRCVCREEKTCQDGGISVCAQINGETAMRTVTECEAGILKCQGQNVTIVSIRTCDT</sequence>
<keyword evidence="11 26" id="KW-0732">Signal</keyword>
<keyword evidence="6" id="KW-0245">EGF-like domain</keyword>
<dbReference type="FunFam" id="2.20.100.10:FF:000001">
    <property type="entry name" value="semaphorin-5A isoform X1"/>
    <property type="match status" value="1"/>
</dbReference>
<evidence type="ECO:0000256" key="21">
    <source>
        <dbReference type="ARBA" id="ARBA00073222"/>
    </source>
</evidence>
<dbReference type="InterPro" id="IPR020863">
    <property type="entry name" value="MACPF_CS"/>
</dbReference>
<dbReference type="GO" id="GO:0031640">
    <property type="term" value="P:killing of cells of another organism"/>
    <property type="evidence" value="ECO:0007669"/>
    <property type="project" value="UniProtKB-KW"/>
</dbReference>
<dbReference type="PANTHER" id="PTHR45742">
    <property type="entry name" value="COMPLEMENT COMPONENT C6"/>
    <property type="match status" value="1"/>
</dbReference>
<dbReference type="PROSITE" id="PS50068">
    <property type="entry name" value="LDLRA_2"/>
    <property type="match status" value="1"/>
</dbReference>
<evidence type="ECO:0000256" key="15">
    <source>
        <dbReference type="ARBA" id="ARBA00022875"/>
    </source>
</evidence>
<dbReference type="GO" id="GO:0045087">
    <property type="term" value="P:innate immune response"/>
    <property type="evidence" value="ECO:0007669"/>
    <property type="project" value="UniProtKB-KW"/>
</dbReference>
<evidence type="ECO:0000256" key="22">
    <source>
        <dbReference type="ARBA" id="ARBA00093281"/>
    </source>
</evidence>
<feature type="disulfide bond" evidence="25">
    <location>
        <begin position="591"/>
        <end position="618"/>
    </location>
</feature>
<dbReference type="SMART" id="SM00209">
    <property type="entry name" value="TSP1"/>
    <property type="match status" value="2"/>
</dbReference>
<dbReference type="InParanoid" id="A0A6P7X6M1"/>
<comment type="caution">
    <text evidence="25">Lacks conserved residue(s) required for the propagation of feature annotation.</text>
</comment>
<dbReference type="PROSITE" id="PS51412">
    <property type="entry name" value="MACPF_2"/>
    <property type="match status" value="1"/>
</dbReference>
<dbReference type="GO" id="GO:0006958">
    <property type="term" value="P:complement activation, classical pathway"/>
    <property type="evidence" value="ECO:0007669"/>
    <property type="project" value="UniProtKB-KW"/>
</dbReference>
<evidence type="ECO:0000256" key="4">
    <source>
        <dbReference type="ARBA" id="ARBA00022452"/>
    </source>
</evidence>
<name>A0A6P7X6M1_9AMPH</name>
<dbReference type="Proteomes" id="UP000515156">
    <property type="component" value="Chromosome 2"/>
</dbReference>
<feature type="chain" id="PRO_5028160932" description="Complement component C7" evidence="26">
    <location>
        <begin position="21"/>
        <end position="835"/>
    </location>
</feature>
<keyword evidence="16" id="KW-0473">Membrane attack complex</keyword>
<evidence type="ECO:0000256" key="7">
    <source>
        <dbReference type="ARBA" id="ARBA00022537"/>
    </source>
</evidence>
<dbReference type="InterPro" id="IPR035976">
    <property type="entry name" value="Sushi/SCR/CCP_sf"/>
</dbReference>
<keyword evidence="15" id="KW-0180">Complement pathway</keyword>
<evidence type="ECO:0000256" key="19">
    <source>
        <dbReference type="ARBA" id="ARBA00023180"/>
    </source>
</evidence>
<dbReference type="PANTHER" id="PTHR45742:SF2">
    <property type="entry name" value="COMPLEMENT COMPONENT C7"/>
    <property type="match status" value="1"/>
</dbReference>
<keyword evidence="17" id="KW-0472">Membrane</keyword>
<evidence type="ECO:0000256" key="5">
    <source>
        <dbReference type="ARBA" id="ARBA00022525"/>
    </source>
</evidence>
<evidence type="ECO:0000256" key="9">
    <source>
        <dbReference type="ARBA" id="ARBA00022659"/>
    </source>
</evidence>
<dbReference type="OrthoDB" id="504708at2759"/>
<evidence type="ECO:0000256" key="23">
    <source>
        <dbReference type="ARBA" id="ARBA00093478"/>
    </source>
</evidence>
<dbReference type="FunCoup" id="A0A6P7X6M1">
    <property type="interactions" value="82"/>
</dbReference>
<keyword evidence="29" id="KW-1185">Reference proteome</keyword>
<keyword evidence="8" id="KW-0399">Innate immunity</keyword>
<keyword evidence="4" id="KW-1134">Transmembrane beta strand</keyword>
<dbReference type="Pfam" id="PF00057">
    <property type="entry name" value="Ldl_recept_a"/>
    <property type="match status" value="1"/>
</dbReference>